<reference evidence="3" key="2">
    <citation type="journal article" date="2023" name="Plants (Basel)">
        <title>Annotation of the Turnera subulata (Passifloraceae) Draft Genome Reveals the S-Locus Evolved after the Divergence of Turneroideae from Passifloroideae in a Stepwise Manner.</title>
        <authorList>
            <person name="Henning P.M."/>
            <person name="Roalson E.H."/>
            <person name="Mir W."/>
            <person name="McCubbin A.G."/>
            <person name="Shore J.S."/>
        </authorList>
    </citation>
    <scope>NUCLEOTIDE SEQUENCE</scope>
    <source>
        <strain evidence="3">F60SS</strain>
    </source>
</reference>
<dbReference type="InterPro" id="IPR007942">
    <property type="entry name" value="PLipase-like"/>
</dbReference>
<keyword evidence="1" id="KW-0175">Coiled coil</keyword>
<keyword evidence="4" id="KW-1185">Reference proteome</keyword>
<evidence type="ECO:0000256" key="1">
    <source>
        <dbReference type="SAM" id="Coils"/>
    </source>
</evidence>
<dbReference type="PANTHER" id="PTHR35358:SF10">
    <property type="entry name" value="PLANT PHOSPHOLIPASE-LIKE PROTEIN"/>
    <property type="match status" value="1"/>
</dbReference>
<evidence type="ECO:0000313" key="3">
    <source>
        <dbReference type="EMBL" id="KAJ4822986.1"/>
    </source>
</evidence>
<dbReference type="Proteomes" id="UP001141552">
    <property type="component" value="Unassembled WGS sequence"/>
</dbReference>
<protein>
    <recommendedName>
        <fullName evidence="5">Phospholipase-like protein</fullName>
    </recommendedName>
</protein>
<evidence type="ECO:0000256" key="2">
    <source>
        <dbReference type="SAM" id="MobiDB-lite"/>
    </source>
</evidence>
<evidence type="ECO:0008006" key="5">
    <source>
        <dbReference type="Google" id="ProtNLM"/>
    </source>
</evidence>
<name>A0A9Q0F0P6_9ROSI</name>
<accession>A0A9Q0F0P6</accession>
<evidence type="ECO:0000313" key="4">
    <source>
        <dbReference type="Proteomes" id="UP001141552"/>
    </source>
</evidence>
<dbReference type="AlphaFoldDB" id="A0A9Q0F0P6"/>
<reference evidence="3" key="1">
    <citation type="submission" date="2022-02" db="EMBL/GenBank/DDBJ databases">
        <authorList>
            <person name="Henning P.M."/>
            <person name="McCubbin A.G."/>
            <person name="Shore J.S."/>
        </authorList>
    </citation>
    <scope>NUCLEOTIDE SEQUENCE</scope>
    <source>
        <strain evidence="3">F60SS</strain>
        <tissue evidence="3">Leaves</tissue>
    </source>
</reference>
<feature type="region of interest" description="Disordered" evidence="2">
    <location>
        <begin position="1"/>
        <end position="39"/>
    </location>
</feature>
<feature type="coiled-coil region" evidence="1">
    <location>
        <begin position="449"/>
        <end position="511"/>
    </location>
</feature>
<proteinExistence type="predicted"/>
<organism evidence="3 4">
    <name type="scientific">Turnera subulata</name>
    <dbReference type="NCBI Taxonomy" id="218843"/>
    <lineage>
        <taxon>Eukaryota</taxon>
        <taxon>Viridiplantae</taxon>
        <taxon>Streptophyta</taxon>
        <taxon>Embryophyta</taxon>
        <taxon>Tracheophyta</taxon>
        <taxon>Spermatophyta</taxon>
        <taxon>Magnoliopsida</taxon>
        <taxon>eudicotyledons</taxon>
        <taxon>Gunneridae</taxon>
        <taxon>Pentapetalae</taxon>
        <taxon>rosids</taxon>
        <taxon>fabids</taxon>
        <taxon>Malpighiales</taxon>
        <taxon>Passifloraceae</taxon>
        <taxon>Turnera</taxon>
    </lineage>
</organism>
<dbReference type="OrthoDB" id="1302373at2759"/>
<dbReference type="PANTHER" id="PTHR35358">
    <property type="entry name" value="OS06G0711100 PROTEIN"/>
    <property type="match status" value="1"/>
</dbReference>
<dbReference type="Pfam" id="PF05278">
    <property type="entry name" value="PEARLI-4"/>
    <property type="match status" value="1"/>
</dbReference>
<comment type="caution">
    <text evidence="3">The sequence shown here is derived from an EMBL/GenBank/DDBJ whole genome shotgun (WGS) entry which is preliminary data.</text>
</comment>
<dbReference type="EMBL" id="JAKUCV010007537">
    <property type="protein sequence ID" value="KAJ4822986.1"/>
    <property type="molecule type" value="Genomic_DNA"/>
</dbReference>
<sequence length="528" mass="58203">MKRKHTTTALERRTSPRLQNRRAPPPPQPSPLATPKPSPVPNTINYCLYFEDPKQGNSTTESQDLSFTPSDYDAVINSITKKVKQTATGNCCATLSEYATQTPSPRLTIRAHGNEEYWDALIHGKANLTNDDDDGVAMGGNFHETPTSEAAGTKETPASSDYFTASNASSTDSIAPEQAPGMQIFKESIIATEMLQGQAREQHTGELSRLGATPEIQTASNSPEHLFDPLAKESQVFHGGHCLQISTSPVPEIRGIGISDCHGNMLAGMDGQAINGTDVSRDFENSPSEHISHDRPSQEVNKETVNCSLRRIGSQNSFHSFGLTDMLDAGASDDDDSEEVEFPAMPVVYGYRVNTEYAQTLEKIIEKYGDIAERCIMVTPKHRSLMLEELCKIIRTFGEKSFSGLAEDDIQQALYTVQDIGSVGVNVSWLQNELENMLEARQLTKKSSVQKLKEIRNESNRFINEATEELKVCEAEMSALTEKMSALTEKKTLAEKKLSAAQDEARKVKEAVSKVKYYAENPPLRGIF</sequence>
<feature type="compositionally biased region" description="Pro residues" evidence="2">
    <location>
        <begin position="23"/>
        <end position="39"/>
    </location>
</feature>
<gene>
    <name evidence="3" type="ORF">Tsubulata_000356</name>
</gene>